<name>A0A0T6AUK4_9SCAR</name>
<organism evidence="2 3">
    <name type="scientific">Oryctes borbonicus</name>
    <dbReference type="NCBI Taxonomy" id="1629725"/>
    <lineage>
        <taxon>Eukaryota</taxon>
        <taxon>Metazoa</taxon>
        <taxon>Ecdysozoa</taxon>
        <taxon>Arthropoda</taxon>
        <taxon>Hexapoda</taxon>
        <taxon>Insecta</taxon>
        <taxon>Pterygota</taxon>
        <taxon>Neoptera</taxon>
        <taxon>Endopterygota</taxon>
        <taxon>Coleoptera</taxon>
        <taxon>Polyphaga</taxon>
        <taxon>Scarabaeiformia</taxon>
        <taxon>Scarabaeidae</taxon>
        <taxon>Dynastinae</taxon>
        <taxon>Oryctes</taxon>
    </lineage>
</organism>
<dbReference type="GO" id="GO:0035869">
    <property type="term" value="C:ciliary transition zone"/>
    <property type="evidence" value="ECO:0007669"/>
    <property type="project" value="TreeGrafter"/>
</dbReference>
<feature type="domain" description="CEP76/DRC7 peptidase-like" evidence="1">
    <location>
        <begin position="83"/>
        <end position="161"/>
    </location>
</feature>
<evidence type="ECO:0000313" key="2">
    <source>
        <dbReference type="EMBL" id="KRT78726.1"/>
    </source>
</evidence>
<dbReference type="GO" id="GO:1905515">
    <property type="term" value="P:non-motile cilium assembly"/>
    <property type="evidence" value="ECO:0007669"/>
    <property type="project" value="TreeGrafter"/>
</dbReference>
<evidence type="ECO:0000313" key="3">
    <source>
        <dbReference type="Proteomes" id="UP000051574"/>
    </source>
</evidence>
<dbReference type="PANTHER" id="PTHR20837">
    <property type="entry name" value="CENTROSOMAL PROTEIN-RELATED"/>
    <property type="match status" value="1"/>
</dbReference>
<evidence type="ECO:0000259" key="1">
    <source>
        <dbReference type="Pfam" id="PF24656"/>
    </source>
</evidence>
<dbReference type="GO" id="GO:1904491">
    <property type="term" value="P:protein localization to ciliary transition zone"/>
    <property type="evidence" value="ECO:0007669"/>
    <property type="project" value="TreeGrafter"/>
</dbReference>
<feature type="non-terminal residue" evidence="2">
    <location>
        <position position="1"/>
    </location>
</feature>
<keyword evidence="3" id="KW-1185">Reference proteome</keyword>
<reference evidence="2 3" key="1">
    <citation type="submission" date="2015-09" db="EMBL/GenBank/DDBJ databases">
        <title>Draft genome of the scarab beetle Oryctes borbonicus.</title>
        <authorList>
            <person name="Meyer J.M."/>
            <person name="Markov G.V."/>
            <person name="Baskaran P."/>
            <person name="Herrmann M."/>
            <person name="Sommer R.J."/>
            <person name="Roedelsperger C."/>
        </authorList>
    </citation>
    <scope>NUCLEOTIDE SEQUENCE [LARGE SCALE GENOMIC DNA]</scope>
    <source>
        <strain evidence="2">OB123</strain>
        <tissue evidence="2">Whole animal</tissue>
    </source>
</reference>
<proteinExistence type="predicted"/>
<dbReference type="OrthoDB" id="2162143at2759"/>
<dbReference type="PANTHER" id="PTHR20837:SF0">
    <property type="entry name" value="COILED-COIL AND C2 DOMAIN-CONTAINING PROTEIN 2A"/>
    <property type="match status" value="1"/>
</dbReference>
<accession>A0A0T6AUK4</accession>
<dbReference type="InterPro" id="IPR052434">
    <property type="entry name" value="Tectonic-like_complex_comp"/>
</dbReference>
<feature type="non-terminal residue" evidence="2">
    <location>
        <position position="164"/>
    </location>
</feature>
<gene>
    <name evidence="2" type="ORF">AMK59_7783</name>
</gene>
<dbReference type="AlphaFoldDB" id="A0A0T6AUK4"/>
<dbReference type="EMBL" id="LJIG01022786">
    <property type="protein sequence ID" value="KRT78726.1"/>
    <property type="molecule type" value="Genomic_DNA"/>
</dbReference>
<protein>
    <recommendedName>
        <fullName evidence="1">CEP76/DRC7 peptidase-like domain-containing protein</fullName>
    </recommendedName>
</protein>
<sequence>SEPPYLQSYLNYWNEDYNNNYPEKNFTVYALSSIGKTVCLTRFIQPLEPPQMNSIDFDISQEQCARYVSLIPFSDCNKLYDHIWLTTEEMLNLMTGTVIDHSIALTCFFLALNMDAWLLLGYGIPHGTTAYVLVREHDSNIETTHYIYDTSTAIKYNVTERYCP</sequence>
<comment type="caution">
    <text evidence="2">The sequence shown here is derived from an EMBL/GenBank/DDBJ whole genome shotgun (WGS) entry which is preliminary data.</text>
</comment>
<dbReference type="Proteomes" id="UP000051574">
    <property type="component" value="Unassembled WGS sequence"/>
</dbReference>
<dbReference type="Pfam" id="PF24656">
    <property type="entry name" value="CEPT76_peptidase"/>
    <property type="match status" value="1"/>
</dbReference>
<dbReference type="InterPro" id="IPR056290">
    <property type="entry name" value="CEPT76/DRC7_peptidase-like_dom"/>
</dbReference>